<evidence type="ECO:0000313" key="4">
    <source>
        <dbReference type="Proteomes" id="UP001596337"/>
    </source>
</evidence>
<dbReference type="InterPro" id="IPR018392">
    <property type="entry name" value="LysM"/>
</dbReference>
<keyword evidence="1" id="KW-0812">Transmembrane</keyword>
<gene>
    <name evidence="3" type="ORF">ACFQGD_20880</name>
</gene>
<evidence type="ECO:0000256" key="1">
    <source>
        <dbReference type="SAM" id="Phobius"/>
    </source>
</evidence>
<sequence length="177" mass="17341">MPVLNGSRAAGWGPRAGGGATGFGAGVVASKGAARSGRVVSGYVVAQRCRGRVPGRLRPGGGARVRPTVTRPAVSACMVRRPAVGWRVALAVAASVCAVTVGFGAVVGGLAGGVASAVPESTTVVAVAPGESLWQLAERYAPGVDTSAVVARIEELNGVSTGEVTAGAVLSVPISRG</sequence>
<dbReference type="Gene3D" id="3.10.350.10">
    <property type="entry name" value="LysM domain"/>
    <property type="match status" value="1"/>
</dbReference>
<keyword evidence="1" id="KW-0472">Membrane</keyword>
<proteinExistence type="predicted"/>
<dbReference type="Pfam" id="PF01476">
    <property type="entry name" value="LysM"/>
    <property type="match status" value="1"/>
</dbReference>
<comment type="caution">
    <text evidence="3">The sequence shown here is derived from an EMBL/GenBank/DDBJ whole genome shotgun (WGS) entry which is preliminary data.</text>
</comment>
<evidence type="ECO:0000313" key="3">
    <source>
        <dbReference type="EMBL" id="MFC6869597.1"/>
    </source>
</evidence>
<accession>A0ABW2C501</accession>
<dbReference type="Proteomes" id="UP001596337">
    <property type="component" value="Unassembled WGS sequence"/>
</dbReference>
<dbReference type="RefSeq" id="WP_345397355.1">
    <property type="nucleotide sequence ID" value="NZ_BAABLA010000027.1"/>
</dbReference>
<feature type="transmembrane region" description="Helical" evidence="1">
    <location>
        <begin position="88"/>
        <end position="111"/>
    </location>
</feature>
<reference evidence="4" key="1">
    <citation type="journal article" date="2019" name="Int. J. Syst. Evol. Microbiol.">
        <title>The Global Catalogue of Microorganisms (GCM) 10K type strain sequencing project: providing services to taxonomists for standard genome sequencing and annotation.</title>
        <authorList>
            <consortium name="The Broad Institute Genomics Platform"/>
            <consortium name="The Broad Institute Genome Sequencing Center for Infectious Disease"/>
            <person name="Wu L."/>
            <person name="Ma J."/>
        </authorList>
    </citation>
    <scope>NUCLEOTIDE SEQUENCE [LARGE SCALE GENOMIC DNA]</scope>
    <source>
        <strain evidence="4">KCTC 32255</strain>
    </source>
</reference>
<name>A0ABW2C501_9PSEU</name>
<keyword evidence="4" id="KW-1185">Reference proteome</keyword>
<dbReference type="EMBL" id="JBHSXX010000001">
    <property type="protein sequence ID" value="MFC6869597.1"/>
    <property type="molecule type" value="Genomic_DNA"/>
</dbReference>
<organism evidence="3 4">
    <name type="scientific">Haloechinothrix salitolerans</name>
    <dbReference type="NCBI Taxonomy" id="926830"/>
    <lineage>
        <taxon>Bacteria</taxon>
        <taxon>Bacillati</taxon>
        <taxon>Actinomycetota</taxon>
        <taxon>Actinomycetes</taxon>
        <taxon>Pseudonocardiales</taxon>
        <taxon>Pseudonocardiaceae</taxon>
        <taxon>Haloechinothrix</taxon>
    </lineage>
</organism>
<dbReference type="SMART" id="SM00257">
    <property type="entry name" value="LysM"/>
    <property type="match status" value="1"/>
</dbReference>
<protein>
    <submittedName>
        <fullName evidence="3">LysM peptidoglycan-binding domain-containing protein</fullName>
    </submittedName>
</protein>
<dbReference type="InterPro" id="IPR036779">
    <property type="entry name" value="LysM_dom_sf"/>
</dbReference>
<keyword evidence="1" id="KW-1133">Transmembrane helix</keyword>
<feature type="domain" description="LysM" evidence="2">
    <location>
        <begin position="124"/>
        <end position="173"/>
    </location>
</feature>
<evidence type="ECO:0000259" key="2">
    <source>
        <dbReference type="SMART" id="SM00257"/>
    </source>
</evidence>